<sequence length="176" mass="20075">MTWHVKFGGKDLKRRYQKEEVEEESMDRSSSFGSVALKEKAFCQKCRQPTKLEQPVSRSERNFLRPYMSCMKCEGFICSAEEEGRRESRGGLQSGSSMYRGRQGVGGGFLVKVGINVDDVAELKKEMSSIVSEVAEMRHEMRSLLIKIYSALKDHDLLDFVHLLVMVLADYQSMDS</sequence>
<gene>
    <name evidence="2" type="ORF">Cgig2_000234</name>
</gene>
<proteinExistence type="predicted"/>
<dbReference type="Proteomes" id="UP001153076">
    <property type="component" value="Unassembled WGS sequence"/>
</dbReference>
<evidence type="ECO:0000259" key="1">
    <source>
        <dbReference type="Pfam" id="PF23549"/>
    </source>
</evidence>
<comment type="caution">
    <text evidence="2">The sequence shown here is derived from an EMBL/GenBank/DDBJ whole genome shotgun (WGS) entry which is preliminary data.</text>
</comment>
<keyword evidence="3" id="KW-1185">Reference proteome</keyword>
<dbReference type="Pfam" id="PF23549">
    <property type="entry name" value="Zn_ribbon_GRF_2"/>
    <property type="match status" value="1"/>
</dbReference>
<evidence type="ECO:0000313" key="2">
    <source>
        <dbReference type="EMBL" id="KAJ8430402.1"/>
    </source>
</evidence>
<reference evidence="2" key="1">
    <citation type="submission" date="2022-04" db="EMBL/GenBank/DDBJ databases">
        <title>Carnegiea gigantea Genome sequencing and assembly v2.</title>
        <authorList>
            <person name="Copetti D."/>
            <person name="Sanderson M.J."/>
            <person name="Burquez A."/>
            <person name="Wojciechowski M.F."/>
        </authorList>
    </citation>
    <scope>NUCLEOTIDE SEQUENCE</scope>
    <source>
        <strain evidence="2">SGP5-SGP5p</strain>
        <tissue evidence="2">Aerial part</tissue>
    </source>
</reference>
<accession>A0A9Q1JSW5</accession>
<organism evidence="2 3">
    <name type="scientific">Carnegiea gigantea</name>
    <dbReference type="NCBI Taxonomy" id="171969"/>
    <lineage>
        <taxon>Eukaryota</taxon>
        <taxon>Viridiplantae</taxon>
        <taxon>Streptophyta</taxon>
        <taxon>Embryophyta</taxon>
        <taxon>Tracheophyta</taxon>
        <taxon>Spermatophyta</taxon>
        <taxon>Magnoliopsida</taxon>
        <taxon>eudicotyledons</taxon>
        <taxon>Gunneridae</taxon>
        <taxon>Pentapetalae</taxon>
        <taxon>Caryophyllales</taxon>
        <taxon>Cactineae</taxon>
        <taxon>Cactaceae</taxon>
        <taxon>Cactoideae</taxon>
        <taxon>Echinocereeae</taxon>
        <taxon>Carnegiea</taxon>
    </lineage>
</organism>
<evidence type="ECO:0000313" key="3">
    <source>
        <dbReference type="Proteomes" id="UP001153076"/>
    </source>
</evidence>
<feature type="domain" description="GRF-like zinc ribbon" evidence="1">
    <location>
        <begin position="43"/>
        <end position="81"/>
    </location>
</feature>
<dbReference type="InterPro" id="IPR056444">
    <property type="entry name" value="Zn_ribbon_GRF_2"/>
</dbReference>
<dbReference type="AlphaFoldDB" id="A0A9Q1JSW5"/>
<protein>
    <recommendedName>
        <fullName evidence="1">GRF-like zinc ribbon domain-containing protein</fullName>
    </recommendedName>
</protein>
<name>A0A9Q1JSW5_9CARY</name>
<dbReference type="EMBL" id="JAKOGI010000797">
    <property type="protein sequence ID" value="KAJ8430402.1"/>
    <property type="molecule type" value="Genomic_DNA"/>
</dbReference>